<feature type="region of interest" description="Disordered" evidence="2">
    <location>
        <begin position="387"/>
        <end position="410"/>
    </location>
</feature>
<feature type="compositionally biased region" description="Low complexity" evidence="2">
    <location>
        <begin position="254"/>
        <end position="271"/>
    </location>
</feature>
<feature type="compositionally biased region" description="Basic and acidic residues" evidence="2">
    <location>
        <begin position="1097"/>
        <end position="1108"/>
    </location>
</feature>
<feature type="compositionally biased region" description="Basic and acidic residues" evidence="2">
    <location>
        <begin position="1175"/>
        <end position="1231"/>
    </location>
</feature>
<keyword evidence="4" id="KW-1185">Reference proteome</keyword>
<feature type="region of interest" description="Disordered" evidence="2">
    <location>
        <begin position="1401"/>
        <end position="1478"/>
    </location>
</feature>
<dbReference type="InterPro" id="IPR026173">
    <property type="entry name" value="SPAG17"/>
</dbReference>
<feature type="compositionally biased region" description="Basic and acidic residues" evidence="2">
    <location>
        <begin position="484"/>
        <end position="503"/>
    </location>
</feature>
<feature type="region of interest" description="Disordered" evidence="2">
    <location>
        <begin position="1708"/>
        <end position="1728"/>
    </location>
</feature>
<feature type="compositionally biased region" description="Basic and acidic residues" evidence="2">
    <location>
        <begin position="2017"/>
        <end position="2026"/>
    </location>
</feature>
<feature type="compositionally biased region" description="Low complexity" evidence="2">
    <location>
        <begin position="1995"/>
        <end position="2010"/>
    </location>
</feature>
<organism evidence="3 4">
    <name type="scientific">Klebsormidium nitens</name>
    <name type="common">Green alga</name>
    <name type="synonym">Ulothrix nitens</name>
    <dbReference type="NCBI Taxonomy" id="105231"/>
    <lineage>
        <taxon>Eukaryota</taxon>
        <taxon>Viridiplantae</taxon>
        <taxon>Streptophyta</taxon>
        <taxon>Klebsormidiophyceae</taxon>
        <taxon>Klebsormidiales</taxon>
        <taxon>Klebsormidiaceae</taxon>
        <taxon>Klebsormidium</taxon>
    </lineage>
</organism>
<feature type="compositionally biased region" description="Low complexity" evidence="2">
    <location>
        <begin position="2051"/>
        <end position="2066"/>
    </location>
</feature>
<evidence type="ECO:0000256" key="1">
    <source>
        <dbReference type="SAM" id="Coils"/>
    </source>
</evidence>
<feature type="region of interest" description="Disordered" evidence="2">
    <location>
        <begin position="745"/>
        <end position="816"/>
    </location>
</feature>
<feature type="coiled-coil region" evidence="1">
    <location>
        <begin position="1866"/>
        <end position="1927"/>
    </location>
</feature>
<dbReference type="STRING" id="105231.A0A1Y1I5A1"/>
<feature type="region of interest" description="Disordered" evidence="2">
    <location>
        <begin position="1982"/>
        <end position="2159"/>
    </location>
</feature>
<dbReference type="PANTHER" id="PTHR21963">
    <property type="entry name" value="PF6"/>
    <property type="match status" value="1"/>
</dbReference>
<proteinExistence type="predicted"/>
<feature type="region of interest" description="Disordered" evidence="2">
    <location>
        <begin position="1054"/>
        <end position="1129"/>
    </location>
</feature>
<protein>
    <submittedName>
        <fullName evidence="3">Uncharacterized protein</fullName>
    </submittedName>
</protein>
<feature type="compositionally biased region" description="Polar residues" evidence="2">
    <location>
        <begin position="1756"/>
        <end position="1773"/>
    </location>
</feature>
<keyword evidence="1" id="KW-0175">Coiled coil</keyword>
<feature type="compositionally biased region" description="Polar residues" evidence="2">
    <location>
        <begin position="239"/>
        <end position="249"/>
    </location>
</feature>
<dbReference type="GO" id="GO:1990716">
    <property type="term" value="C:axonemal central apparatus"/>
    <property type="evidence" value="ECO:0000318"/>
    <property type="project" value="GO_Central"/>
</dbReference>
<dbReference type="EMBL" id="DF237092">
    <property type="protein sequence ID" value="GAQ83298.1"/>
    <property type="molecule type" value="Genomic_DNA"/>
</dbReference>
<name>A0A1Y1I5A1_KLENI</name>
<accession>A0A1Y1I5A1</accession>
<feature type="region of interest" description="Disordered" evidence="2">
    <location>
        <begin position="1752"/>
        <end position="1773"/>
    </location>
</feature>
<dbReference type="OrthoDB" id="10257153at2759"/>
<feature type="compositionally biased region" description="Low complexity" evidence="2">
    <location>
        <begin position="1"/>
        <end position="38"/>
    </location>
</feature>
<feature type="coiled-coil region" evidence="1">
    <location>
        <begin position="312"/>
        <end position="339"/>
    </location>
</feature>
<feature type="coiled-coil region" evidence="1">
    <location>
        <begin position="192"/>
        <end position="219"/>
    </location>
</feature>
<dbReference type="OMA" id="ELTECPF"/>
<feature type="compositionally biased region" description="Low complexity" evidence="2">
    <location>
        <begin position="630"/>
        <end position="641"/>
    </location>
</feature>
<feature type="compositionally biased region" description="Basic and acidic residues" evidence="2">
    <location>
        <begin position="1293"/>
        <end position="1306"/>
    </location>
</feature>
<feature type="compositionally biased region" description="Basic and acidic residues" evidence="2">
    <location>
        <begin position="1250"/>
        <end position="1269"/>
    </location>
</feature>
<gene>
    <name evidence="3" type="ORF">KFL_001430010</name>
</gene>
<feature type="region of interest" description="Disordered" evidence="2">
    <location>
        <begin position="1"/>
        <end position="57"/>
    </location>
</feature>
<sequence length="2284" mass="239150">MSAAKPAAGAAAKPATPAGDKRPGSSAGAKGAKAAPGKGKAGDKGANGDAPVAGMLLREEDKEPAPKFPITWHAYGVVVEAAWSDVRLDAAALRASLLAEGTPEWTICEADAIAMAEEIATDPDSTLGGLVRNAKESEAASDKPWLQPDVAARLLAARMELDKGRAHRAEAKRRSVAIETANETVVQAKAVASAASEKLTSAKAELNSAKEAHAALVARFKAQAEPAKEPEELQEGRGRSSTVATSSPSKEALAAAGKADPKAKAAAAKPAAKPPTPAGKTKPGAKADEPALLTQDDVDSSKAAAAAADAAVMAASKELRAAQLKVKEAEEKLRQAQAALEAPFAATWVYWCSNFGADAQGLAAAAAAGSPLRALLHLKESIEPDASKALGSGVAPGDSTSGNADVSGTAEPDLVKGFRGLVAASTLDMPARQIALVECEFKRPKVESGEGGAAGATDLGTNSKEVQKGDEKKPNSRPGTAAKGGDKKPPKGGDKKADKKGGEDEIVEDLGPAAAAEALGAAAHKVADQAIAYEEYQARTKVVNVRPAAADVDMRHYQQLLADVPKADVTVPVMLHCMLEQIVRGLCTPLDLREEETSRAADEAAAYLDAAFGRLGLIQTPRIPPADVTSSSASGITSSSKSEAEAGPLEHSNVRSDARAPTETGAPLCEALDSLEGRSGQSGPLDAAGSSNTQPGPSDSFPFGVNQGQAREGSNGEVGKGTQESGVATGESLQAADRLWPTALESPKEASAVVPTEANGIPERPGQEPGASVNEESGTDTARTERSGEERTGIPKGRTRKGVGNGTGLERGYGKAVVREGDGTAGLLSERPGPLDVVAVEKSMRDLLELPGRKRSWMPAVPLLSEVRRNVDATALRAHCGQGATIADVQRFQRMNAISALEGDPETSQSLFGRRHLETLSADSLAQEWCKSALSLQSVDVSYYPREDSLLVRLSEDSGNAEWALPVERYMPFGDFFVAGTASGLQNAYTLEPRESVMKGFRNSVASGAEGVLCARVSEGICDDGRAEISAYVDGHVLGVRSLLNVGAESEKTKTGGSVLVHASANKPGVSGPDEIRGSPQSADGAAEPANTADSGSGEKSESAKDESEQSYSNLNNKSTEGPVKSRFVGSMEDGSVVCAVSEEGGRTRVQLTGPSGEVVEMTSAGVVTMFDAEKMERERREGAERKRKEAEKVAEAKRKKAEAKASKEAEAIAAEPETKGGKGAEKERPGTAKGKPAAAKPGTPSKADATTKKEANAKAGKGAKEAVPAEKTVLPETAAEVPQAEAPPTEETAERKPAPERKVEIGDSEEALTEIARGVTSSGVVVRVLKGGGMQVLYLDGKIAERNALGGTESHWVVTNNSGERTAVYDLAPEPQPGFPAANAEEVKAAEASAAEAVAVAAEPAEKKPSGKEERAKTPGDKKAGAKGKEGTAKSASKATPRDAKPLAESAEAVTAPEPAPAESAPPVSFPEEKKPRLPRLEKLSSIRVVEVTDPETGVRVVTREDLTMVIISPDGEQRVMHTVDGTRISSSGENWQVEKEGFATVRGKTGTGVSVEMGQSWRATWAQSDGGIVLRKRGVGAVSVLGTKVTYASERDNEGFAEGDECGEYVFDLVSGSVESRPFNGPPIKIDASGFIDRADQRSPSCHVAHSRVFCVREEGHGYELLDSGAFEKYRRRKLRDESCTTLTEPVLGSQENAVAHIFLTRPQSNPQTPSPAPRPARATRPATACKALPALALPSKSRIIPSQERFGTGTESAGNGTEVSQSGTESGVSVEGRWLWADPAPLPIPRIAARAPKPLNPPAPPRVVLFRQIVELPALDGAKRAAIEAFLSRYDTWQKETAEKEASFQTEEDPRAAEEVARADALVERVMRARAEVEGARAEAARAEEEAARAADLLRRREECAREEEERRVAEGLARRTEAEAAKARALEAKRGHGVPCIHDEKPLVEATGPSRPEPRTTLRYFDSEEGIQAALTYKLQDTPSGASHSLPRQTSPTRRTTRQPSPLRATRVATREEGHSFSREVSAINKGANSASAEADSTRQIGASESAVSVDVARSVSAGTSSSAGMGDFPESVTSLGTLESSPVTDSSAGNLRSVSGMERREGGSRGTSTDVYGADSSSRFGKSSIGSPEKTSTLLDVTGRPRKTPVSPPKSILRNEAFAAPNERFLEVEAPVKRVIRTTSTVGETKKLLASGGESLARSGQLSPVKQFTLTPEEVDFGRVKIGDTARQVAPGMAVKIEIAFAPTTPVACETQLEVVTEFNRFLVRISGTGTGTTS</sequence>
<dbReference type="GO" id="GO:1904158">
    <property type="term" value="P:axonemal central apparatus assembly"/>
    <property type="evidence" value="ECO:0000318"/>
    <property type="project" value="GO_Central"/>
</dbReference>
<feature type="compositionally biased region" description="Basic and acidic residues" evidence="2">
    <location>
        <begin position="465"/>
        <end position="474"/>
    </location>
</feature>
<feature type="compositionally biased region" description="Low complexity" evidence="2">
    <location>
        <begin position="2125"/>
        <end position="2136"/>
    </location>
</feature>
<feature type="region of interest" description="Disordered" evidence="2">
    <location>
        <begin position="1175"/>
        <end position="1308"/>
    </location>
</feature>
<reference evidence="3 4" key="1">
    <citation type="journal article" date="2014" name="Nat. Commun.">
        <title>Klebsormidium flaccidum genome reveals primary factors for plant terrestrial adaptation.</title>
        <authorList>
            <person name="Hori K."/>
            <person name="Maruyama F."/>
            <person name="Fujisawa T."/>
            <person name="Togashi T."/>
            <person name="Yamamoto N."/>
            <person name="Seo M."/>
            <person name="Sato S."/>
            <person name="Yamada T."/>
            <person name="Mori H."/>
            <person name="Tajima N."/>
            <person name="Moriyama T."/>
            <person name="Ikeuchi M."/>
            <person name="Watanabe M."/>
            <person name="Wada H."/>
            <person name="Kobayashi K."/>
            <person name="Saito M."/>
            <person name="Masuda T."/>
            <person name="Sasaki-Sekimoto Y."/>
            <person name="Mashiguchi K."/>
            <person name="Awai K."/>
            <person name="Shimojima M."/>
            <person name="Masuda S."/>
            <person name="Iwai M."/>
            <person name="Nobusawa T."/>
            <person name="Narise T."/>
            <person name="Kondo S."/>
            <person name="Saito H."/>
            <person name="Sato R."/>
            <person name="Murakawa M."/>
            <person name="Ihara Y."/>
            <person name="Oshima-Yamada Y."/>
            <person name="Ohtaka K."/>
            <person name="Satoh M."/>
            <person name="Sonobe K."/>
            <person name="Ishii M."/>
            <person name="Ohtani R."/>
            <person name="Kanamori-Sato M."/>
            <person name="Honoki R."/>
            <person name="Miyazaki D."/>
            <person name="Mochizuki H."/>
            <person name="Umetsu J."/>
            <person name="Higashi K."/>
            <person name="Shibata D."/>
            <person name="Kamiya Y."/>
            <person name="Sato N."/>
            <person name="Nakamura Y."/>
            <person name="Tabata S."/>
            <person name="Ida S."/>
            <person name="Kurokawa K."/>
            <person name="Ohta H."/>
        </authorList>
    </citation>
    <scope>NUCLEOTIDE SEQUENCE [LARGE SCALE GENOMIC DNA]</scope>
    <source>
        <strain evidence="3 4">NIES-2285</strain>
    </source>
</reference>
<feature type="compositionally biased region" description="Basic and acidic residues" evidence="2">
    <location>
        <begin position="1405"/>
        <end position="1433"/>
    </location>
</feature>
<dbReference type="Proteomes" id="UP000054558">
    <property type="component" value="Unassembled WGS sequence"/>
</dbReference>
<evidence type="ECO:0000313" key="3">
    <source>
        <dbReference type="EMBL" id="GAQ83298.1"/>
    </source>
</evidence>
<feature type="compositionally biased region" description="Basic and acidic residues" evidence="2">
    <location>
        <begin position="226"/>
        <end position="238"/>
    </location>
</feature>
<feature type="region of interest" description="Disordered" evidence="2">
    <location>
        <begin position="622"/>
        <end position="662"/>
    </location>
</feature>
<feature type="compositionally biased region" description="Low complexity" evidence="2">
    <location>
        <begin position="1232"/>
        <end position="1249"/>
    </location>
</feature>
<evidence type="ECO:0000256" key="2">
    <source>
        <dbReference type="SAM" id="MobiDB-lite"/>
    </source>
</evidence>
<feature type="compositionally biased region" description="Polar residues" evidence="2">
    <location>
        <begin position="2080"/>
        <end position="2099"/>
    </location>
</feature>
<dbReference type="PANTHER" id="PTHR21963:SF1">
    <property type="entry name" value="SPERM-ASSOCIATED ANTIGEN 17"/>
    <property type="match status" value="1"/>
</dbReference>
<evidence type="ECO:0000313" key="4">
    <source>
        <dbReference type="Proteomes" id="UP000054558"/>
    </source>
</evidence>
<feature type="region of interest" description="Disordered" evidence="2">
    <location>
        <begin position="446"/>
        <end position="503"/>
    </location>
</feature>
<feature type="region of interest" description="Disordered" evidence="2">
    <location>
        <begin position="674"/>
        <end position="732"/>
    </location>
</feature>
<feature type="compositionally biased region" description="Low complexity" evidence="2">
    <location>
        <begin position="1270"/>
        <end position="1291"/>
    </location>
</feature>
<feature type="compositionally biased region" description="Basic and acidic residues" evidence="2">
    <location>
        <begin position="782"/>
        <end position="793"/>
    </location>
</feature>
<feature type="compositionally biased region" description="Low complexity" evidence="2">
    <location>
        <begin position="1449"/>
        <end position="1468"/>
    </location>
</feature>
<feature type="compositionally biased region" description="Polar residues" evidence="2">
    <location>
        <begin position="1110"/>
        <end position="1120"/>
    </location>
</feature>
<feature type="region of interest" description="Disordered" evidence="2">
    <location>
        <begin position="223"/>
        <end position="287"/>
    </location>
</feature>